<keyword evidence="5" id="KW-0472">Membrane</keyword>
<dbReference type="SUPFAM" id="SSF55874">
    <property type="entry name" value="ATPase domain of HSP90 chaperone/DNA topoisomerase II/histidine kinase"/>
    <property type="match status" value="1"/>
</dbReference>
<dbReference type="Gene3D" id="3.30.565.10">
    <property type="entry name" value="Histidine kinase-like ATPase, C-terminal domain"/>
    <property type="match status" value="1"/>
</dbReference>
<dbReference type="Proteomes" id="UP000231501">
    <property type="component" value="Unassembled WGS sequence"/>
</dbReference>
<feature type="transmembrane region" description="Helical" evidence="5">
    <location>
        <begin position="394"/>
        <end position="415"/>
    </location>
</feature>
<reference evidence="7 8" key="1">
    <citation type="submission" date="2017-11" db="EMBL/GenBank/DDBJ databases">
        <title>Draft genome sequence of Mitsuaria sp. HWN-4.</title>
        <authorList>
            <person name="Gundlapally S.R."/>
        </authorList>
    </citation>
    <scope>NUCLEOTIDE SEQUENCE [LARGE SCALE GENOMIC DNA]</scope>
    <source>
        <strain evidence="7 8">HWN-4</strain>
    </source>
</reference>
<evidence type="ECO:0000256" key="3">
    <source>
        <dbReference type="ARBA" id="ARBA00023012"/>
    </source>
</evidence>
<dbReference type="PANTHER" id="PTHR24421">
    <property type="entry name" value="NITRATE/NITRITE SENSOR PROTEIN NARX-RELATED"/>
    <property type="match status" value="1"/>
</dbReference>
<dbReference type="InterPro" id="IPR003594">
    <property type="entry name" value="HATPase_dom"/>
</dbReference>
<feature type="transmembrane region" description="Helical" evidence="5">
    <location>
        <begin position="269"/>
        <end position="290"/>
    </location>
</feature>
<evidence type="ECO:0000313" key="8">
    <source>
        <dbReference type="Proteomes" id="UP000231501"/>
    </source>
</evidence>
<protein>
    <recommendedName>
        <fullName evidence="6">Histidine kinase/HSP90-like ATPase domain-containing protein</fullName>
    </recommendedName>
</protein>
<evidence type="ECO:0000256" key="1">
    <source>
        <dbReference type="ARBA" id="ARBA00022679"/>
    </source>
</evidence>
<keyword evidence="8" id="KW-1185">Reference proteome</keyword>
<evidence type="ECO:0000256" key="5">
    <source>
        <dbReference type="SAM" id="Phobius"/>
    </source>
</evidence>
<proteinExistence type="predicted"/>
<organism evidence="7 8">
    <name type="scientific">Roseateles chitinivorans</name>
    <dbReference type="NCBI Taxonomy" id="2917965"/>
    <lineage>
        <taxon>Bacteria</taxon>
        <taxon>Pseudomonadati</taxon>
        <taxon>Pseudomonadota</taxon>
        <taxon>Betaproteobacteria</taxon>
        <taxon>Burkholderiales</taxon>
        <taxon>Sphaerotilaceae</taxon>
        <taxon>Roseateles</taxon>
    </lineage>
</organism>
<feature type="transmembrane region" description="Helical" evidence="5">
    <location>
        <begin position="334"/>
        <end position="356"/>
    </location>
</feature>
<dbReference type="GO" id="GO:0016301">
    <property type="term" value="F:kinase activity"/>
    <property type="evidence" value="ECO:0007669"/>
    <property type="project" value="UniProtKB-KW"/>
</dbReference>
<evidence type="ECO:0000313" key="7">
    <source>
        <dbReference type="EMBL" id="PIM54838.1"/>
    </source>
</evidence>
<feature type="transmembrane region" description="Helical" evidence="5">
    <location>
        <begin position="302"/>
        <end position="322"/>
    </location>
</feature>
<dbReference type="AlphaFoldDB" id="A0A2G9CEG2"/>
<sequence length="684" mass="74513">MDVRLAAPAMSMRRLVLLVALPLLLLAATHVLSQQYGTAMPPQVLRLTEARLLPGDARDPAQVPGALPRSRLPEPSAVVSRPLGPTVTPTPMPSTAPTTPVVPLAPGHVVALPVQIHETDAPGPLWFALDFRLPEAAQAPYWLVIQHRPAASVYLDGQLIAHSGPGAGFAAEDEDDLAQRGLLLAGRRLQVSIPPALLPAGDHRLSLRLARPGFEGAGLSAPLIGPAAQIRMLQEGRRFWQVLRVTTALAGLVIGAFMLMVWLALRQEWLYGVTGVFCLCTALLLSPYLLNGALFPPPWWRVTLDLADVLSKALLLFLVARLSGLPARWAEKMAAAYLGLGAVIDGAAAFLGWSWTDFHHPWPWWALGSRTVVLAAAAWLAARAALGSSRRAPLAGACAVLLSGWVWLYVSWFALVRSEQMSVVDINVVGHGVLIAMAGVALQRRFVGSLRDQALARVRLEQALDERTRELRDRWEDLQDSERQRTAAQERERLLQEMHDGLGSQLVTARLCADRGVPSQTLVGLLDDCIREMRLTVDALAVTDGDLTLLLANLRHRMAPRLQDAGLELDWQLTDVPLLPTLRGTGGRELIRIVQEALSNIIHHAGATRVRFSTRVDEAQGQVLLSIVDNGRGMAADLRQGNGLRGMRRRAERISAAIDWRAPEEVAVEGGTELLLRLPLRLDP</sequence>
<feature type="transmembrane region" description="Helical" evidence="5">
    <location>
        <begin position="362"/>
        <end position="382"/>
    </location>
</feature>
<accession>A0A2G9CEG2</accession>
<dbReference type="GO" id="GO:0000160">
    <property type="term" value="P:phosphorelay signal transduction system"/>
    <property type="evidence" value="ECO:0007669"/>
    <property type="project" value="UniProtKB-KW"/>
</dbReference>
<keyword evidence="2" id="KW-0418">Kinase</keyword>
<dbReference type="InterPro" id="IPR036890">
    <property type="entry name" value="HATPase_C_sf"/>
</dbReference>
<keyword evidence="5" id="KW-0812">Transmembrane</keyword>
<dbReference type="SMART" id="SM00387">
    <property type="entry name" value="HATPase_c"/>
    <property type="match status" value="1"/>
</dbReference>
<feature type="transmembrane region" description="Helical" evidence="5">
    <location>
        <begin position="239"/>
        <end position="262"/>
    </location>
</feature>
<name>A0A2G9CEG2_9BURK</name>
<gene>
    <name evidence="7" type="ORF">CS062_02860</name>
</gene>
<keyword evidence="1" id="KW-0808">Transferase</keyword>
<keyword evidence="3" id="KW-0902">Two-component regulatory system</keyword>
<dbReference type="EMBL" id="PEOG01000007">
    <property type="protein sequence ID" value="PIM54838.1"/>
    <property type="molecule type" value="Genomic_DNA"/>
</dbReference>
<evidence type="ECO:0000256" key="2">
    <source>
        <dbReference type="ARBA" id="ARBA00022777"/>
    </source>
</evidence>
<evidence type="ECO:0000259" key="6">
    <source>
        <dbReference type="SMART" id="SM00387"/>
    </source>
</evidence>
<dbReference type="CDD" id="cd16917">
    <property type="entry name" value="HATPase_UhpB-NarQ-NarX-like"/>
    <property type="match status" value="1"/>
</dbReference>
<comment type="caution">
    <text evidence="7">The sequence shown here is derived from an EMBL/GenBank/DDBJ whole genome shotgun (WGS) entry which is preliminary data.</text>
</comment>
<dbReference type="Pfam" id="PF02518">
    <property type="entry name" value="HATPase_c"/>
    <property type="match status" value="1"/>
</dbReference>
<feature type="domain" description="Histidine kinase/HSP90-like ATPase" evidence="6">
    <location>
        <begin position="585"/>
        <end position="682"/>
    </location>
</feature>
<feature type="region of interest" description="Disordered" evidence="4">
    <location>
        <begin position="56"/>
        <end position="97"/>
    </location>
</feature>
<evidence type="ECO:0000256" key="4">
    <source>
        <dbReference type="SAM" id="MobiDB-lite"/>
    </source>
</evidence>
<keyword evidence="5" id="KW-1133">Transmembrane helix</keyword>
<dbReference type="InterPro" id="IPR050482">
    <property type="entry name" value="Sensor_HK_TwoCompSys"/>
</dbReference>